<dbReference type="RefSeq" id="WP_058550387.1">
    <property type="nucleotide sequence ID" value="NZ_LT965929.1"/>
</dbReference>
<sequence length="141" mass="16644">MDAVEYGLICDRSDEKDIVKNVNAYLAEKGYRKLYKWKDKGGIKNIDDPSSDPKLEYTYGQFIKESPKWYFDILPNKDLRSIYRFAEQKDCAWTLFFSKTNPESCTESDNIYLDNFLKDLLTGTGYKSKLLYKYSGDDYRR</sequence>
<reference evidence="2 3" key="2">
    <citation type="submission" date="2017-11" db="EMBL/GenBank/DDBJ databases">
        <authorList>
            <person name="Han C.G."/>
        </authorList>
    </citation>
    <scope>NUCLEOTIDE SEQUENCE [LARGE SCALE GENOMIC DNA]</scope>
    <source>
        <strain evidence="3">ATCC 43555</strain>
        <strain evidence="2">ATCC43555</strain>
    </source>
</reference>
<dbReference type="GeneID" id="93665214"/>
<dbReference type="AlphaFoldDB" id="A0A2K4XDX6"/>
<protein>
    <submittedName>
        <fullName evidence="2">Uncharacterized protein</fullName>
    </submittedName>
</protein>
<evidence type="ECO:0000313" key="4">
    <source>
        <dbReference type="Proteomes" id="UP000615003"/>
    </source>
</evidence>
<evidence type="ECO:0000313" key="3">
    <source>
        <dbReference type="Proteomes" id="UP000238288"/>
    </source>
</evidence>
<dbReference type="Proteomes" id="UP000238288">
    <property type="component" value="Chromosome PCAR9b"/>
</dbReference>
<dbReference type="Proteomes" id="UP000615003">
    <property type="component" value="Unassembled WGS sequence"/>
</dbReference>
<accession>A0A2K4XDX6</accession>
<evidence type="ECO:0000313" key="2">
    <source>
        <dbReference type="EMBL" id="SOU42507.1"/>
    </source>
</evidence>
<proteinExistence type="predicted"/>
<organism evidence="2 3">
    <name type="scientific">Pseudoalteromonas carrageenovora IAM 12662</name>
    <dbReference type="NCBI Taxonomy" id="1314868"/>
    <lineage>
        <taxon>Bacteria</taxon>
        <taxon>Pseudomonadati</taxon>
        <taxon>Pseudomonadota</taxon>
        <taxon>Gammaproteobacteria</taxon>
        <taxon>Alteromonadales</taxon>
        <taxon>Pseudoalteromonadaceae</taxon>
        <taxon>Pseudoalteromonas</taxon>
    </lineage>
</organism>
<evidence type="ECO:0000313" key="1">
    <source>
        <dbReference type="EMBL" id="MBE0384105.1"/>
    </source>
</evidence>
<dbReference type="EMBL" id="LT965929">
    <property type="protein sequence ID" value="SOU42507.1"/>
    <property type="molecule type" value="Genomic_DNA"/>
</dbReference>
<dbReference type="OrthoDB" id="2599602at2"/>
<keyword evidence="4" id="KW-1185">Reference proteome</keyword>
<name>A0A2K4XDX6_PSEVC</name>
<reference evidence="1 4" key="1">
    <citation type="submission" date="2015-06" db="EMBL/GenBank/DDBJ databases">
        <title>Genome sequence of Pseudoalteromonas carrageenovora.</title>
        <authorList>
            <person name="Xie B.-B."/>
            <person name="Rong J.-C."/>
            <person name="Qin Q.-L."/>
            <person name="Zhang Y.-Z."/>
        </authorList>
    </citation>
    <scope>NUCLEOTIDE SEQUENCE [LARGE SCALE GENOMIC DNA]</scope>
    <source>
        <strain evidence="1 4">IAM 12662</strain>
    </source>
</reference>
<gene>
    <name evidence="2" type="ORF">PCAR9_B0018</name>
    <name evidence="1" type="ORF">PCARR_b0020</name>
</gene>
<dbReference type="EMBL" id="AQGW01000025">
    <property type="protein sequence ID" value="MBE0384105.1"/>
    <property type="molecule type" value="Genomic_DNA"/>
</dbReference>